<accession>A0A1F7I315</accession>
<dbReference type="Proteomes" id="UP000176803">
    <property type="component" value="Unassembled WGS sequence"/>
</dbReference>
<reference evidence="1 2" key="1">
    <citation type="journal article" date="2016" name="Nat. Commun.">
        <title>Thousands of microbial genomes shed light on interconnected biogeochemical processes in an aquifer system.</title>
        <authorList>
            <person name="Anantharaman K."/>
            <person name="Brown C.T."/>
            <person name="Hug L.A."/>
            <person name="Sharon I."/>
            <person name="Castelle C.J."/>
            <person name="Probst A.J."/>
            <person name="Thomas B.C."/>
            <person name="Singh A."/>
            <person name="Wilkins M.J."/>
            <person name="Karaoz U."/>
            <person name="Brodie E.L."/>
            <person name="Williams K.H."/>
            <person name="Hubbard S.S."/>
            <person name="Banfield J.F."/>
        </authorList>
    </citation>
    <scope>NUCLEOTIDE SEQUENCE [LARGE SCALE GENOMIC DNA]</scope>
</reference>
<dbReference type="AlphaFoldDB" id="A0A1F7I315"/>
<evidence type="ECO:0008006" key="3">
    <source>
        <dbReference type="Google" id="ProtNLM"/>
    </source>
</evidence>
<protein>
    <recommendedName>
        <fullName evidence="3">PIN domain-containing protein</fullName>
    </recommendedName>
</protein>
<comment type="caution">
    <text evidence="1">The sequence shown here is derived from an EMBL/GenBank/DDBJ whole genome shotgun (WGS) entry which is preliminary data.</text>
</comment>
<proteinExistence type="predicted"/>
<name>A0A1F7I315_9BACT</name>
<organism evidence="1 2">
    <name type="scientific">Candidatus Roizmanbacteria bacterium RIFCSPHIGHO2_12_FULL_41_11</name>
    <dbReference type="NCBI Taxonomy" id="1802052"/>
    <lineage>
        <taxon>Bacteria</taxon>
        <taxon>Candidatus Roizmaniibacteriota</taxon>
    </lineage>
</organism>
<gene>
    <name evidence="1" type="ORF">A3F03_01665</name>
</gene>
<dbReference type="EMBL" id="MGAC01000032">
    <property type="protein sequence ID" value="OGK37774.1"/>
    <property type="molecule type" value="Genomic_DNA"/>
</dbReference>
<dbReference type="InterPro" id="IPR029060">
    <property type="entry name" value="PIN-like_dom_sf"/>
</dbReference>
<evidence type="ECO:0000313" key="1">
    <source>
        <dbReference type="EMBL" id="OGK37774.1"/>
    </source>
</evidence>
<dbReference type="SUPFAM" id="SSF88723">
    <property type="entry name" value="PIN domain-like"/>
    <property type="match status" value="1"/>
</dbReference>
<sequence length="122" mass="13932">MEKIFLDVNVFIDIAYRKPLRRISLEKKDVYIFPISVHILCYLNKIKVPNQALQDFLGEYNIITLTQKILDGALKGPTDDFEDNVQLHSAAQADCDLFLTEDKKLLKLAYFGKVAIVSKVEA</sequence>
<evidence type="ECO:0000313" key="2">
    <source>
        <dbReference type="Proteomes" id="UP000176803"/>
    </source>
</evidence>